<gene>
    <name evidence="1" type="ORF">OESDEN_18376</name>
</gene>
<reference evidence="1 2" key="1">
    <citation type="submission" date="2014-03" db="EMBL/GenBank/DDBJ databases">
        <title>Draft genome of the hookworm Oesophagostomum dentatum.</title>
        <authorList>
            <person name="Mitreva M."/>
        </authorList>
    </citation>
    <scope>NUCLEOTIDE SEQUENCE [LARGE SCALE GENOMIC DNA]</scope>
    <source>
        <strain evidence="1 2">OD-Hann</strain>
    </source>
</reference>
<evidence type="ECO:0000313" key="1">
    <source>
        <dbReference type="EMBL" id="KHJ81935.1"/>
    </source>
</evidence>
<dbReference type="Proteomes" id="UP000053660">
    <property type="component" value="Unassembled WGS sequence"/>
</dbReference>
<keyword evidence="2" id="KW-1185">Reference proteome</keyword>
<protein>
    <submittedName>
        <fullName evidence="1">Uncharacterized protein</fullName>
    </submittedName>
</protein>
<organism evidence="1 2">
    <name type="scientific">Oesophagostomum dentatum</name>
    <name type="common">Nodular worm</name>
    <dbReference type="NCBI Taxonomy" id="61180"/>
    <lineage>
        <taxon>Eukaryota</taxon>
        <taxon>Metazoa</taxon>
        <taxon>Ecdysozoa</taxon>
        <taxon>Nematoda</taxon>
        <taxon>Chromadorea</taxon>
        <taxon>Rhabditida</taxon>
        <taxon>Rhabditina</taxon>
        <taxon>Rhabditomorpha</taxon>
        <taxon>Strongyloidea</taxon>
        <taxon>Strongylidae</taxon>
        <taxon>Oesophagostomum</taxon>
    </lineage>
</organism>
<sequence length="69" mass="8140">MELVYHQSDSFAEHKICTRSWKQKLRSFTVWKMPFSMQPALTQTEESSNNLQVSLSAFSSIFSSRTYHY</sequence>
<proteinExistence type="predicted"/>
<dbReference type="EMBL" id="KN583969">
    <property type="protein sequence ID" value="KHJ81935.1"/>
    <property type="molecule type" value="Genomic_DNA"/>
</dbReference>
<evidence type="ECO:0000313" key="2">
    <source>
        <dbReference type="Proteomes" id="UP000053660"/>
    </source>
</evidence>
<dbReference type="AlphaFoldDB" id="A0A0B1SFD8"/>
<name>A0A0B1SFD8_OESDE</name>
<accession>A0A0B1SFD8</accession>